<accession>A0ABT4JD36</accession>
<dbReference type="PROSITE" id="PS00018">
    <property type="entry name" value="EF_HAND_1"/>
    <property type="match status" value="1"/>
</dbReference>
<dbReference type="InterPro" id="IPR011992">
    <property type="entry name" value="EF-hand-dom_pair"/>
</dbReference>
<reference evidence="4" key="1">
    <citation type="submission" date="2022-12" db="EMBL/GenBank/DDBJ databases">
        <title>Paracoccus sp. EF6 isolated from a lake water.</title>
        <authorList>
            <person name="Liu H."/>
        </authorList>
    </citation>
    <scope>NUCLEOTIDE SEQUENCE</scope>
    <source>
        <strain evidence="4">EF6</strain>
    </source>
</reference>
<dbReference type="SUPFAM" id="SSF47473">
    <property type="entry name" value="EF-hand"/>
    <property type="match status" value="1"/>
</dbReference>
<dbReference type="InterPro" id="IPR002048">
    <property type="entry name" value="EF_hand_dom"/>
</dbReference>
<feature type="chain" id="PRO_5045368044" evidence="2">
    <location>
        <begin position="26"/>
        <end position="171"/>
    </location>
</feature>
<feature type="signal peptide" evidence="2">
    <location>
        <begin position="1"/>
        <end position="25"/>
    </location>
</feature>
<feature type="domain" description="EF-hand" evidence="3">
    <location>
        <begin position="116"/>
        <end position="151"/>
    </location>
</feature>
<dbReference type="PROSITE" id="PS50222">
    <property type="entry name" value="EF_HAND_2"/>
    <property type="match status" value="1"/>
</dbReference>
<evidence type="ECO:0000259" key="3">
    <source>
        <dbReference type="PROSITE" id="PS50222"/>
    </source>
</evidence>
<name>A0ABT4JD36_9RHOB</name>
<evidence type="ECO:0000313" key="4">
    <source>
        <dbReference type="EMBL" id="MCZ0964497.1"/>
    </source>
</evidence>
<dbReference type="Pfam" id="PF13202">
    <property type="entry name" value="EF-hand_5"/>
    <property type="match status" value="2"/>
</dbReference>
<evidence type="ECO:0000313" key="5">
    <source>
        <dbReference type="Proteomes" id="UP001149822"/>
    </source>
</evidence>
<evidence type="ECO:0000256" key="1">
    <source>
        <dbReference type="SAM" id="MobiDB-lite"/>
    </source>
</evidence>
<dbReference type="RefSeq" id="WP_268944587.1">
    <property type="nucleotide sequence ID" value="NZ_JAPTYD010000113.1"/>
</dbReference>
<keyword evidence="2" id="KW-0732">Signal</keyword>
<protein>
    <submittedName>
        <fullName evidence="4">EF-hand domain-containing protein</fullName>
    </submittedName>
</protein>
<dbReference type="Proteomes" id="UP001149822">
    <property type="component" value="Unassembled WGS sequence"/>
</dbReference>
<dbReference type="Gene3D" id="1.10.238.10">
    <property type="entry name" value="EF-hand"/>
    <property type="match status" value="1"/>
</dbReference>
<proteinExistence type="predicted"/>
<comment type="caution">
    <text evidence="4">The sequence shown here is derived from an EMBL/GenBank/DDBJ whole genome shotgun (WGS) entry which is preliminary data.</text>
</comment>
<gene>
    <name evidence="4" type="ORF">OU682_23385</name>
</gene>
<feature type="region of interest" description="Disordered" evidence="1">
    <location>
        <begin position="27"/>
        <end position="76"/>
    </location>
</feature>
<organism evidence="4 5">
    <name type="scientific">Paracoccus benzoatiresistens</name>
    <dbReference type="NCBI Taxonomy" id="2997341"/>
    <lineage>
        <taxon>Bacteria</taxon>
        <taxon>Pseudomonadati</taxon>
        <taxon>Pseudomonadota</taxon>
        <taxon>Alphaproteobacteria</taxon>
        <taxon>Rhodobacterales</taxon>
        <taxon>Paracoccaceae</taxon>
        <taxon>Paracoccus</taxon>
    </lineage>
</organism>
<keyword evidence="5" id="KW-1185">Reference proteome</keyword>
<sequence length="171" mass="17634">MLTALQRAAALAALLATCAATGTLAQATADHEEHHSEPGVAAPGAGATGTMPPTAPGNMGDQDHDAQSGQRGMMSPGMMDDMMGSGMMGDMMGPGMMGGMARPGAGEAMAGMGMRHRRHMMKVMFAIADADGDGGLSLEEIADIHRRVFGAVDADKDGRVTPEELQTFMQE</sequence>
<dbReference type="EMBL" id="JAPTYD010000113">
    <property type="protein sequence ID" value="MCZ0964497.1"/>
    <property type="molecule type" value="Genomic_DNA"/>
</dbReference>
<feature type="compositionally biased region" description="Low complexity" evidence="1">
    <location>
        <begin position="38"/>
        <end position="52"/>
    </location>
</feature>
<dbReference type="InterPro" id="IPR018247">
    <property type="entry name" value="EF_Hand_1_Ca_BS"/>
</dbReference>
<evidence type="ECO:0000256" key="2">
    <source>
        <dbReference type="SAM" id="SignalP"/>
    </source>
</evidence>